<dbReference type="EMBL" id="OV651817">
    <property type="protein sequence ID" value="CAH1111181.1"/>
    <property type="molecule type" value="Genomic_DNA"/>
</dbReference>
<feature type="signal peptide" evidence="2">
    <location>
        <begin position="1"/>
        <end position="19"/>
    </location>
</feature>
<accession>A0A9P0CZ99</accession>
<name>A0A9P0CZ99_9CUCU</name>
<protein>
    <submittedName>
        <fullName evidence="3">Uncharacterized protein</fullName>
    </submittedName>
</protein>
<proteinExistence type="predicted"/>
<evidence type="ECO:0000256" key="1">
    <source>
        <dbReference type="SAM" id="MobiDB-lite"/>
    </source>
</evidence>
<gene>
    <name evidence="3" type="ORF">PSYICH_LOCUS11026</name>
</gene>
<feature type="region of interest" description="Disordered" evidence="1">
    <location>
        <begin position="38"/>
        <end position="63"/>
    </location>
</feature>
<dbReference type="AlphaFoldDB" id="A0A9P0CZ99"/>
<sequence>MKITLGCILLLIAIALAKSEPLRLDSIINGNDDGTYRFKRSPQEKPWEISHKTNTDENGNINAGVNVKNKNLNVGWDQVFDGSGKSKPNLNIGGTYRFKRSSYKIVPIVRPQDDFSGQRKRIPRPAILY</sequence>
<organism evidence="3 4">
    <name type="scientific">Psylliodes chrysocephalus</name>
    <dbReference type="NCBI Taxonomy" id="3402493"/>
    <lineage>
        <taxon>Eukaryota</taxon>
        <taxon>Metazoa</taxon>
        <taxon>Ecdysozoa</taxon>
        <taxon>Arthropoda</taxon>
        <taxon>Hexapoda</taxon>
        <taxon>Insecta</taxon>
        <taxon>Pterygota</taxon>
        <taxon>Neoptera</taxon>
        <taxon>Endopterygota</taxon>
        <taxon>Coleoptera</taxon>
        <taxon>Polyphaga</taxon>
        <taxon>Cucujiformia</taxon>
        <taxon>Chrysomeloidea</taxon>
        <taxon>Chrysomelidae</taxon>
        <taxon>Galerucinae</taxon>
        <taxon>Alticini</taxon>
        <taxon>Psylliodes</taxon>
    </lineage>
</organism>
<evidence type="ECO:0000313" key="4">
    <source>
        <dbReference type="Proteomes" id="UP001153636"/>
    </source>
</evidence>
<keyword evidence="4" id="KW-1185">Reference proteome</keyword>
<dbReference type="Proteomes" id="UP001153636">
    <property type="component" value="Chromosome 5"/>
</dbReference>
<keyword evidence="2" id="KW-0732">Signal</keyword>
<reference evidence="3" key="1">
    <citation type="submission" date="2022-01" db="EMBL/GenBank/DDBJ databases">
        <authorList>
            <person name="King R."/>
        </authorList>
    </citation>
    <scope>NUCLEOTIDE SEQUENCE</scope>
</reference>
<evidence type="ECO:0000313" key="3">
    <source>
        <dbReference type="EMBL" id="CAH1111181.1"/>
    </source>
</evidence>
<evidence type="ECO:0000256" key="2">
    <source>
        <dbReference type="SAM" id="SignalP"/>
    </source>
</evidence>
<dbReference type="GO" id="GO:0042742">
    <property type="term" value="P:defense response to bacterium"/>
    <property type="evidence" value="ECO:0007669"/>
    <property type="project" value="InterPro"/>
</dbReference>
<feature type="compositionally biased region" description="Basic and acidic residues" evidence="1">
    <location>
        <begin position="41"/>
        <end position="55"/>
    </location>
</feature>
<dbReference type="GO" id="GO:0005576">
    <property type="term" value="C:extracellular region"/>
    <property type="evidence" value="ECO:0007669"/>
    <property type="project" value="InterPro"/>
</dbReference>
<dbReference type="InterPro" id="IPR009382">
    <property type="entry name" value="Coleoptericin"/>
</dbReference>
<feature type="chain" id="PRO_5040203784" evidence="2">
    <location>
        <begin position="20"/>
        <end position="129"/>
    </location>
</feature>
<dbReference type="Pfam" id="PF06286">
    <property type="entry name" value="Coleoptericin"/>
    <property type="match status" value="1"/>
</dbReference>